<comment type="caution">
    <text evidence="2">The sequence shown here is derived from an EMBL/GenBank/DDBJ whole genome shotgun (WGS) entry which is preliminary data.</text>
</comment>
<reference evidence="2" key="1">
    <citation type="submission" date="2016-06" db="EMBL/GenBank/DDBJ databases">
        <title>Draft Genome sequence of the fungus Inonotus baumii.</title>
        <authorList>
            <person name="Zhu H."/>
            <person name="Lin W."/>
        </authorList>
    </citation>
    <scope>NUCLEOTIDE SEQUENCE</scope>
    <source>
        <strain evidence="2">821</strain>
    </source>
</reference>
<evidence type="ECO:0000256" key="1">
    <source>
        <dbReference type="PROSITE-ProRule" id="PRU00023"/>
    </source>
</evidence>
<dbReference type="PROSITE" id="PS50088">
    <property type="entry name" value="ANK_REPEAT"/>
    <property type="match status" value="1"/>
</dbReference>
<dbReference type="SUPFAM" id="SSF48403">
    <property type="entry name" value="Ankyrin repeat"/>
    <property type="match status" value="1"/>
</dbReference>
<dbReference type="Gene3D" id="1.25.40.20">
    <property type="entry name" value="Ankyrin repeat-containing domain"/>
    <property type="match status" value="1"/>
</dbReference>
<protein>
    <submittedName>
        <fullName evidence="2">Uncharacterized protein</fullName>
    </submittedName>
</protein>
<evidence type="ECO:0000313" key="3">
    <source>
        <dbReference type="Proteomes" id="UP000757232"/>
    </source>
</evidence>
<gene>
    <name evidence="2" type="ORF">A7U60_g4458</name>
</gene>
<dbReference type="GO" id="GO:0005737">
    <property type="term" value="C:cytoplasm"/>
    <property type="evidence" value="ECO:0007669"/>
    <property type="project" value="TreeGrafter"/>
</dbReference>
<dbReference type="OrthoDB" id="19014at2759"/>
<dbReference type="PANTHER" id="PTHR32379">
    <property type="entry name" value="GUANIDINOACETATE N-METHYLTRANSFERASE"/>
    <property type="match status" value="1"/>
</dbReference>
<dbReference type="Proteomes" id="UP000757232">
    <property type="component" value="Unassembled WGS sequence"/>
</dbReference>
<evidence type="ECO:0000313" key="2">
    <source>
        <dbReference type="EMBL" id="OCB88416.1"/>
    </source>
</evidence>
<sequence>MSTDYIELDLDSEQLPESEEVDAAIQTGQTLIEKIFEARPFEEVKALIDQDAPLWYQDNEGNSALHAAAYIEDKELVDYLIGKGAVWNAVDILGNTAGDVALSLNNVECYRSIRDAGLRSEYLLSHLSSKKTLVTSSSSIILRADDTTAAGSPSEFLSSQLLFKRDDHGQEIDSIFQALPNPPTRHFIIEAHPDVLRHMCELGWYEKPGVTILEGRWQDFIESEEIMAIGGFDVIYTDTFSEDYEALHTFFGHLPDLLSGPDARFSFFNGLGATNALFYDVYTQLSELHLSNVGLNVKWSDVDLMKDPEEVDKWGGTRNYFSMRFYRLPIARMSILG</sequence>
<dbReference type="InterPro" id="IPR002110">
    <property type="entry name" value="Ankyrin_rpt"/>
</dbReference>
<dbReference type="Pfam" id="PF13637">
    <property type="entry name" value="Ank_4"/>
    <property type="match status" value="1"/>
</dbReference>
<dbReference type="GO" id="GO:0005634">
    <property type="term" value="C:nucleus"/>
    <property type="evidence" value="ECO:0007669"/>
    <property type="project" value="TreeGrafter"/>
</dbReference>
<keyword evidence="1" id="KW-0040">ANK repeat</keyword>
<feature type="repeat" description="ANK" evidence="1">
    <location>
        <begin position="60"/>
        <end position="92"/>
    </location>
</feature>
<dbReference type="InterPro" id="IPR029063">
    <property type="entry name" value="SAM-dependent_MTases_sf"/>
</dbReference>
<organism evidence="2 3">
    <name type="scientific">Sanghuangporus baumii</name>
    <name type="common">Phellinus baumii</name>
    <dbReference type="NCBI Taxonomy" id="108892"/>
    <lineage>
        <taxon>Eukaryota</taxon>
        <taxon>Fungi</taxon>
        <taxon>Dikarya</taxon>
        <taxon>Basidiomycota</taxon>
        <taxon>Agaricomycotina</taxon>
        <taxon>Agaricomycetes</taxon>
        <taxon>Hymenochaetales</taxon>
        <taxon>Hymenochaetaceae</taxon>
        <taxon>Sanghuangporus</taxon>
    </lineage>
</organism>
<dbReference type="SUPFAM" id="SSF53335">
    <property type="entry name" value="S-adenosyl-L-methionine-dependent methyltransferases"/>
    <property type="match status" value="1"/>
</dbReference>
<proteinExistence type="predicted"/>
<dbReference type="PANTHER" id="PTHR32379:SF1">
    <property type="entry name" value="GUANIDINOACETATE N-METHYLTRANSFERASE"/>
    <property type="match status" value="1"/>
</dbReference>
<accession>A0A9Q5HYT2</accession>
<dbReference type="PROSITE" id="PS50297">
    <property type="entry name" value="ANK_REP_REGION"/>
    <property type="match status" value="1"/>
</dbReference>
<dbReference type="InterPro" id="IPR051038">
    <property type="entry name" value="RMT2/GAMT_Mtase"/>
</dbReference>
<dbReference type="InterPro" id="IPR036770">
    <property type="entry name" value="Ankyrin_rpt-contain_sf"/>
</dbReference>
<dbReference type="GO" id="GO:0019702">
    <property type="term" value="F:protein arginine N5-methyltransferase activity"/>
    <property type="evidence" value="ECO:0007669"/>
    <property type="project" value="TreeGrafter"/>
</dbReference>
<dbReference type="EMBL" id="LNZH02000179">
    <property type="protein sequence ID" value="OCB88416.1"/>
    <property type="molecule type" value="Genomic_DNA"/>
</dbReference>
<keyword evidence="3" id="KW-1185">Reference proteome</keyword>
<dbReference type="Gene3D" id="3.40.50.150">
    <property type="entry name" value="Vaccinia Virus protein VP39"/>
    <property type="match status" value="1"/>
</dbReference>
<dbReference type="AlphaFoldDB" id="A0A9Q5HYT2"/>
<name>A0A9Q5HYT2_SANBA</name>